<gene>
    <name evidence="1" type="ORF">BN741_01545</name>
</gene>
<comment type="caution">
    <text evidence="1">The sequence shown here is derived from an EMBL/GenBank/DDBJ whole genome shotgun (WGS) entry which is preliminary data.</text>
</comment>
<dbReference type="AlphaFoldDB" id="R7H1T5"/>
<evidence type="ECO:0000313" key="1">
    <source>
        <dbReference type="EMBL" id="CDE33295.1"/>
    </source>
</evidence>
<dbReference type="Proteomes" id="UP000018072">
    <property type="component" value="Unassembled WGS sequence"/>
</dbReference>
<name>R7H1T5_9BACT</name>
<accession>R7H1T5</accession>
<proteinExistence type="predicted"/>
<dbReference type="STRING" id="1263103.BN741_01545"/>
<protein>
    <submittedName>
        <fullName evidence="1">Uncharacterized protein</fullName>
    </submittedName>
</protein>
<dbReference type="EMBL" id="CBIT010000172">
    <property type="protein sequence ID" value="CDE33295.1"/>
    <property type="molecule type" value="Genomic_DNA"/>
</dbReference>
<organism evidence="1">
    <name type="scientific">Leyella stercorea CAG:629</name>
    <dbReference type="NCBI Taxonomy" id="1263103"/>
    <lineage>
        <taxon>Bacteria</taxon>
        <taxon>Pseudomonadati</taxon>
        <taxon>Bacteroidota</taxon>
        <taxon>Bacteroidia</taxon>
        <taxon>Bacteroidales</taxon>
        <taxon>Prevotellaceae</taxon>
        <taxon>Leyella</taxon>
    </lineage>
</organism>
<reference evidence="1" key="1">
    <citation type="submission" date="2012-11" db="EMBL/GenBank/DDBJ databases">
        <title>Dependencies among metagenomic species, viruses, plasmids and units of genetic variation.</title>
        <authorList>
            <person name="Nielsen H.B."/>
            <person name="Almeida M."/>
            <person name="Juncker A.S."/>
            <person name="Rasmussen S."/>
            <person name="Li J."/>
            <person name="Sunagawa S."/>
            <person name="Plichta D."/>
            <person name="Gautier L."/>
            <person name="Le Chatelier E."/>
            <person name="Peletier E."/>
            <person name="Bonde I."/>
            <person name="Nielsen T."/>
            <person name="Manichanh C."/>
            <person name="Arumugam M."/>
            <person name="Batto J."/>
            <person name="Santos M.B.Q.D."/>
            <person name="Blom N."/>
            <person name="Borruel N."/>
            <person name="Burgdorf K.S."/>
            <person name="Boumezbeur F."/>
            <person name="Casellas F."/>
            <person name="Dore J."/>
            <person name="Guarner F."/>
            <person name="Hansen T."/>
            <person name="Hildebrand F."/>
            <person name="Kaas R.S."/>
            <person name="Kennedy S."/>
            <person name="Kristiansen K."/>
            <person name="Kultima J.R."/>
            <person name="Leonard P."/>
            <person name="Levenez F."/>
            <person name="Lund O."/>
            <person name="Moumen B."/>
            <person name="Le Paslier D."/>
            <person name="Pons N."/>
            <person name="Pedersen O."/>
            <person name="Prifti E."/>
            <person name="Qin J."/>
            <person name="Raes J."/>
            <person name="Tap J."/>
            <person name="Tims S."/>
            <person name="Ussery D.W."/>
            <person name="Yamada T."/>
            <person name="MetaHit consortium"/>
            <person name="Renault P."/>
            <person name="Sicheritz-Ponten T."/>
            <person name="Bork P."/>
            <person name="Wang J."/>
            <person name="Brunak S."/>
            <person name="Ehrlich S.D."/>
        </authorList>
    </citation>
    <scope>NUCLEOTIDE SEQUENCE [LARGE SCALE GENOMIC DNA]</scope>
</reference>
<sequence>MYIGQQNGIFVRLYGGLSTDNKTVFFPSISFISKLNVPYGGLCV</sequence>